<dbReference type="FunFam" id="3.40.140.10:FF:000006">
    <property type="entry name" value="Cytidine deaminase"/>
    <property type="match status" value="1"/>
</dbReference>
<reference evidence="11" key="1">
    <citation type="journal article" date="2019" name="BMC Genomics">
        <title>A new reference genome for Sorghum bicolor reveals high levels of sequence similarity between sweet and grain genotypes: implications for the genetics of sugar metabolism.</title>
        <authorList>
            <person name="Cooper E.A."/>
            <person name="Brenton Z.W."/>
            <person name="Flinn B.S."/>
            <person name="Jenkins J."/>
            <person name="Shu S."/>
            <person name="Flowers D."/>
            <person name="Luo F."/>
            <person name="Wang Y."/>
            <person name="Xia P."/>
            <person name="Barry K."/>
            <person name="Daum C."/>
            <person name="Lipzen A."/>
            <person name="Yoshinaga Y."/>
            <person name="Schmutz J."/>
            <person name="Saski C."/>
            <person name="Vermerris W."/>
            <person name="Kresovich S."/>
        </authorList>
    </citation>
    <scope>NUCLEOTIDE SEQUENCE</scope>
</reference>
<dbReference type="GO" id="GO:0046135">
    <property type="term" value="P:pyrimidine nucleoside catabolic process"/>
    <property type="evidence" value="ECO:0007669"/>
    <property type="project" value="UniProtKB-ARBA"/>
</dbReference>
<dbReference type="InterPro" id="IPR002125">
    <property type="entry name" value="CMP_dCMP_dom"/>
</dbReference>
<evidence type="ECO:0000256" key="6">
    <source>
        <dbReference type="ARBA" id="ARBA00022833"/>
    </source>
</evidence>
<dbReference type="CDD" id="cd01283">
    <property type="entry name" value="cytidine_deaminase"/>
    <property type="match status" value="2"/>
</dbReference>
<dbReference type="SUPFAM" id="SSF53927">
    <property type="entry name" value="Cytidine deaminase-like"/>
    <property type="match status" value="2"/>
</dbReference>
<evidence type="ECO:0000256" key="8">
    <source>
        <dbReference type="PIRSR" id="PIRSR006334-2"/>
    </source>
</evidence>
<dbReference type="AlphaFoldDB" id="A0A921RHH8"/>
<dbReference type="EMBL" id="CM027682">
    <property type="protein sequence ID" value="KAG0539145.1"/>
    <property type="molecule type" value="Genomic_DNA"/>
</dbReference>
<dbReference type="GO" id="GO:0004126">
    <property type="term" value="F:cytidine deaminase activity"/>
    <property type="evidence" value="ECO:0007669"/>
    <property type="project" value="UniProtKB-EC"/>
</dbReference>
<evidence type="ECO:0000313" key="12">
    <source>
        <dbReference type="Proteomes" id="UP000807115"/>
    </source>
</evidence>
<evidence type="ECO:0000256" key="2">
    <source>
        <dbReference type="ARBA" id="ARBA00011738"/>
    </source>
</evidence>
<evidence type="ECO:0000313" key="11">
    <source>
        <dbReference type="EMBL" id="KAG0539145.1"/>
    </source>
</evidence>
<dbReference type="PANTHER" id="PTHR11644:SF2">
    <property type="entry name" value="CYTIDINE DEAMINASE"/>
    <property type="match status" value="1"/>
</dbReference>
<dbReference type="GO" id="GO:0005829">
    <property type="term" value="C:cytosol"/>
    <property type="evidence" value="ECO:0007669"/>
    <property type="project" value="UniProtKB-ARBA"/>
</dbReference>
<dbReference type="InterPro" id="IPR013171">
    <property type="entry name" value="Cyd/dCyd_deaminase_Zn-bd"/>
</dbReference>
<feature type="binding site" evidence="9">
    <location>
        <position position="95"/>
    </location>
    <ligand>
        <name>Zn(2+)</name>
        <dbReference type="ChEBI" id="CHEBI:29105"/>
        <note>catalytic</note>
    </ligand>
</feature>
<protein>
    <recommendedName>
        <fullName evidence="3">cytidine deaminase</fullName>
        <ecNumber evidence="3">3.5.4.5</ecNumber>
    </recommendedName>
</protein>
<feature type="domain" description="CMP/dCMP-type deaminase" evidence="10">
    <location>
        <begin position="202"/>
        <end position="319"/>
    </location>
</feature>
<proteinExistence type="inferred from homology"/>
<dbReference type="FunFam" id="3.40.140.10:FF:000041">
    <property type="entry name" value="Cytidine deaminase"/>
    <property type="match status" value="1"/>
</dbReference>
<dbReference type="GO" id="GO:0042803">
    <property type="term" value="F:protein homodimerization activity"/>
    <property type="evidence" value="ECO:0007669"/>
    <property type="project" value="UniProtKB-ARBA"/>
</dbReference>
<evidence type="ECO:0000256" key="7">
    <source>
        <dbReference type="PIRSR" id="PIRSR006334-1"/>
    </source>
</evidence>
<dbReference type="InterPro" id="IPR050202">
    <property type="entry name" value="Cyt/Deoxycyt_deaminase"/>
</dbReference>
<dbReference type="PANTHER" id="PTHR11644">
    <property type="entry name" value="CYTIDINE DEAMINASE"/>
    <property type="match status" value="1"/>
</dbReference>
<dbReference type="Gene3D" id="3.40.140.10">
    <property type="entry name" value="Cytidine Deaminase, domain 2"/>
    <property type="match status" value="2"/>
</dbReference>
<dbReference type="PIRSF" id="PIRSF006334">
    <property type="entry name" value="Cdd_plus_pseudo"/>
    <property type="match status" value="1"/>
</dbReference>
<keyword evidence="6 9" id="KW-0862">Zinc</keyword>
<evidence type="ECO:0000256" key="9">
    <source>
        <dbReference type="PIRSR" id="PIRSR006334-3"/>
    </source>
</evidence>
<dbReference type="Pfam" id="PF00383">
    <property type="entry name" value="dCMP_cyt_deam_1"/>
    <property type="match status" value="1"/>
</dbReference>
<accession>A0A921RHH8</accession>
<feature type="domain" description="CMP/dCMP-type deaminase" evidence="10">
    <location>
        <begin position="41"/>
        <end position="153"/>
    </location>
</feature>
<name>A0A921RHH8_SORBI</name>
<dbReference type="PROSITE" id="PS51747">
    <property type="entry name" value="CYT_DCMP_DEAMINASES_2"/>
    <property type="match status" value="2"/>
</dbReference>
<evidence type="ECO:0000256" key="4">
    <source>
        <dbReference type="ARBA" id="ARBA00022723"/>
    </source>
</evidence>
<dbReference type="NCBIfam" id="NF006537">
    <property type="entry name" value="PRK09027.1"/>
    <property type="match status" value="1"/>
</dbReference>
<organism evidence="11 12">
    <name type="scientific">Sorghum bicolor</name>
    <name type="common">Sorghum</name>
    <name type="synonym">Sorghum vulgare</name>
    <dbReference type="NCBI Taxonomy" id="4558"/>
    <lineage>
        <taxon>Eukaryota</taxon>
        <taxon>Viridiplantae</taxon>
        <taxon>Streptophyta</taxon>
        <taxon>Embryophyta</taxon>
        <taxon>Tracheophyta</taxon>
        <taxon>Spermatophyta</taxon>
        <taxon>Magnoliopsida</taxon>
        <taxon>Liliopsida</taxon>
        <taxon>Poales</taxon>
        <taxon>Poaceae</taxon>
        <taxon>PACMAD clade</taxon>
        <taxon>Panicoideae</taxon>
        <taxon>Andropogonodae</taxon>
        <taxon>Andropogoneae</taxon>
        <taxon>Sorghinae</taxon>
        <taxon>Sorghum</taxon>
    </lineage>
</organism>
<sequence length="343" mass="35572">MGEEQAAPKPAEAAAAALELTGFVMSAEDAERRAAAAGVATVQDLLPLLIPSARKRAQVPISDFQVGAVGLGASGRVYVGVNLEFRGVPLCHSVHAEQFLVANAAAAGESALRAVAVSHMPCGHCRQFLQEIRGAAGIQILVTSDAEQGRAPEWRTVASLLLRPFGPHDLLEKNVPLVLEAHDNALGDPVVAAAANGFGPGDLDARLREAAEAAARAAHVPYSQCPSGFAVADGDGRIYAGGCLESAAYNPTLGPVQAAIIAMVAAGGGPAGDVVAAALVEKEQAAVAQEATARIFLDAVAPHASFHVYKDTRDQWWDWGIKLRDVNLDINLAADSSSSGWTW</sequence>
<dbReference type="Proteomes" id="UP000807115">
    <property type="component" value="Chromosome 3"/>
</dbReference>
<evidence type="ECO:0000256" key="5">
    <source>
        <dbReference type="ARBA" id="ARBA00022801"/>
    </source>
</evidence>
<keyword evidence="5" id="KW-0378">Hydrolase</keyword>
<dbReference type="InterPro" id="IPR016193">
    <property type="entry name" value="Cytidine_deaminase-like"/>
</dbReference>
<feature type="binding site" evidence="9">
    <location>
        <position position="125"/>
    </location>
    <ligand>
        <name>Zn(2+)</name>
        <dbReference type="ChEBI" id="CHEBI:29105"/>
        <note>catalytic</note>
    </ligand>
</feature>
<dbReference type="EC" id="3.5.4.5" evidence="3"/>
<feature type="binding site" evidence="8">
    <location>
        <begin position="82"/>
        <end position="84"/>
    </location>
    <ligand>
        <name>substrate</name>
    </ligand>
</feature>
<dbReference type="Pfam" id="PF08211">
    <property type="entry name" value="dCMP_cyt_deam_2"/>
    <property type="match status" value="1"/>
</dbReference>
<keyword evidence="4 9" id="KW-0479">Metal-binding</keyword>
<comment type="cofactor">
    <cofactor evidence="9">
        <name>Zn(2+)</name>
        <dbReference type="ChEBI" id="CHEBI:29105"/>
    </cofactor>
    <text evidence="9">Binds 1 zinc ion.</text>
</comment>
<dbReference type="PROSITE" id="PS00903">
    <property type="entry name" value="CYT_DCMP_DEAMINASES_1"/>
    <property type="match status" value="1"/>
</dbReference>
<feature type="active site" description="Proton donor" evidence="7">
    <location>
        <position position="97"/>
    </location>
</feature>
<comment type="caution">
    <text evidence="11">The sequence shown here is derived from an EMBL/GenBank/DDBJ whole genome shotgun (WGS) entry which is preliminary data.</text>
</comment>
<dbReference type="GO" id="GO:0008270">
    <property type="term" value="F:zinc ion binding"/>
    <property type="evidence" value="ECO:0007669"/>
    <property type="project" value="InterPro"/>
</dbReference>
<gene>
    <name evidence="11" type="ORF">BDA96_03G297200</name>
</gene>
<dbReference type="InterPro" id="IPR016192">
    <property type="entry name" value="APOBEC/CMP_deaminase_Zn-bd"/>
</dbReference>
<reference evidence="11" key="2">
    <citation type="submission" date="2020-10" db="EMBL/GenBank/DDBJ databases">
        <authorList>
            <person name="Cooper E.A."/>
            <person name="Brenton Z.W."/>
            <person name="Flinn B.S."/>
            <person name="Jenkins J."/>
            <person name="Shu S."/>
            <person name="Flowers D."/>
            <person name="Luo F."/>
            <person name="Wang Y."/>
            <person name="Xia P."/>
            <person name="Barry K."/>
            <person name="Daum C."/>
            <person name="Lipzen A."/>
            <person name="Yoshinaga Y."/>
            <person name="Schmutz J."/>
            <person name="Saski C."/>
            <person name="Vermerris W."/>
            <person name="Kresovich S."/>
        </authorList>
    </citation>
    <scope>NUCLEOTIDE SEQUENCE</scope>
</reference>
<evidence type="ECO:0000256" key="1">
    <source>
        <dbReference type="ARBA" id="ARBA00006576"/>
    </source>
</evidence>
<evidence type="ECO:0000256" key="3">
    <source>
        <dbReference type="ARBA" id="ARBA00012783"/>
    </source>
</evidence>
<feature type="binding site" evidence="9">
    <location>
        <position position="122"/>
    </location>
    <ligand>
        <name>Zn(2+)</name>
        <dbReference type="ChEBI" id="CHEBI:29105"/>
        <note>catalytic</note>
    </ligand>
</feature>
<evidence type="ECO:0000259" key="10">
    <source>
        <dbReference type="PROSITE" id="PS51747"/>
    </source>
</evidence>
<comment type="subunit">
    <text evidence="2">Homodimer.</text>
</comment>
<comment type="similarity">
    <text evidence="1">Belongs to the cytidine and deoxycytidylate deaminase family.</text>
</comment>